<comment type="caution">
    <text evidence="1">The sequence shown here is derived from an EMBL/GenBank/DDBJ whole genome shotgun (WGS) entry which is preliminary data.</text>
</comment>
<dbReference type="Proteomes" id="UP000011591">
    <property type="component" value="Unassembled WGS sequence"/>
</dbReference>
<dbReference type="RefSeq" id="WP_006665528.1">
    <property type="nucleotide sequence ID" value="NZ_AOIP01000022.1"/>
</dbReference>
<keyword evidence="2" id="KW-1185">Reference proteome</keyword>
<accession>M0B4N3</accession>
<gene>
    <name evidence="1" type="ORF">C480_10320</name>
</gene>
<name>M0B4N3_9EURY</name>
<dbReference type="EMBL" id="AOIP01000022">
    <property type="protein sequence ID" value="ELZ05785.1"/>
    <property type="molecule type" value="Genomic_DNA"/>
</dbReference>
<dbReference type="AlphaFoldDB" id="M0B4N3"/>
<reference evidence="1 2" key="1">
    <citation type="journal article" date="2014" name="PLoS Genet.">
        <title>Phylogenetically driven sequencing of extremely halophilic archaea reveals strategies for static and dynamic osmo-response.</title>
        <authorList>
            <person name="Becker E.A."/>
            <person name="Seitzer P.M."/>
            <person name="Tritt A."/>
            <person name="Larsen D."/>
            <person name="Krusor M."/>
            <person name="Yao A.I."/>
            <person name="Wu D."/>
            <person name="Madern D."/>
            <person name="Eisen J.A."/>
            <person name="Darling A.E."/>
            <person name="Facciotti M.T."/>
        </authorList>
    </citation>
    <scope>NUCLEOTIDE SEQUENCE [LARGE SCALE GENOMIC DNA]</scope>
    <source>
        <strain evidence="1 2">DSM 13077</strain>
    </source>
</reference>
<sequence length="82" mass="9106">MNEATDEDVSKAVSAFEWVDADSIESVNNVPTPEWEDRINHARVETAGEMDNELVVYGEAPYSEETWIAAIGEAFVTLTDAR</sequence>
<protein>
    <submittedName>
        <fullName evidence="1">Uncharacterized protein</fullName>
    </submittedName>
</protein>
<dbReference type="PATRIC" id="fig|1227491.4.peg.2122"/>
<organism evidence="1 2">
    <name type="scientific">Natrialba aegyptia DSM 13077</name>
    <dbReference type="NCBI Taxonomy" id="1227491"/>
    <lineage>
        <taxon>Archaea</taxon>
        <taxon>Methanobacteriati</taxon>
        <taxon>Methanobacteriota</taxon>
        <taxon>Stenosarchaea group</taxon>
        <taxon>Halobacteria</taxon>
        <taxon>Halobacteriales</taxon>
        <taxon>Natrialbaceae</taxon>
        <taxon>Natrialba</taxon>
    </lineage>
</organism>
<evidence type="ECO:0000313" key="2">
    <source>
        <dbReference type="Proteomes" id="UP000011591"/>
    </source>
</evidence>
<evidence type="ECO:0000313" key="1">
    <source>
        <dbReference type="EMBL" id="ELZ05785.1"/>
    </source>
</evidence>
<proteinExistence type="predicted"/>